<reference evidence="2 3" key="1">
    <citation type="submission" date="2024-06" db="EMBL/GenBank/DDBJ databases">
        <title>A chromosome level genome sequence of Diviner's sage (Salvia divinorum).</title>
        <authorList>
            <person name="Ford S.A."/>
            <person name="Ro D.-K."/>
            <person name="Ness R.W."/>
            <person name="Phillips M.A."/>
        </authorList>
    </citation>
    <scope>NUCLEOTIDE SEQUENCE [LARGE SCALE GENOMIC DNA]</scope>
    <source>
        <strain evidence="2">SAF-2024a</strain>
        <tissue evidence="2">Leaf</tissue>
    </source>
</reference>
<name>A0ABD1GFQ2_SALDI</name>
<sequence>MGDIIGRYACIRFGDRRRLLDLVTSQVRQVVPETANMLLFPRSRNNEVDLQNDIAVLCERRLLLLQMYKRGGGNHDLRSDSEHPVNPTEIGTSEVCKRLNCPSGYHAQQAENGDQAHCPKGKTLSGFLKNGLKQILGKSSSTNGNREVQKKTASSGESKHLQLHEFLRSDHTIGLRAASMNLSSYRAWPNMHDSRYALYKLPLRAPKASHEYAGLWGGTFGWPPGIPSEDKPGKALFFILISYEESEGQQLIIATKTHLHFD</sequence>
<organism evidence="2 3">
    <name type="scientific">Salvia divinorum</name>
    <name type="common">Maria pastora</name>
    <name type="synonym">Diviner's sage</name>
    <dbReference type="NCBI Taxonomy" id="28513"/>
    <lineage>
        <taxon>Eukaryota</taxon>
        <taxon>Viridiplantae</taxon>
        <taxon>Streptophyta</taxon>
        <taxon>Embryophyta</taxon>
        <taxon>Tracheophyta</taxon>
        <taxon>Spermatophyta</taxon>
        <taxon>Magnoliopsida</taxon>
        <taxon>eudicotyledons</taxon>
        <taxon>Gunneridae</taxon>
        <taxon>Pentapetalae</taxon>
        <taxon>asterids</taxon>
        <taxon>lamiids</taxon>
        <taxon>Lamiales</taxon>
        <taxon>Lamiaceae</taxon>
        <taxon>Nepetoideae</taxon>
        <taxon>Mentheae</taxon>
        <taxon>Salviinae</taxon>
        <taxon>Salvia</taxon>
        <taxon>Salvia subgen. Calosphace</taxon>
    </lineage>
</organism>
<gene>
    <name evidence="2" type="ORF">AAHA92_26012</name>
</gene>
<dbReference type="PANTHER" id="PTHR31370:SF2">
    <property type="entry name" value="OS08G0105100 PROTEIN"/>
    <property type="match status" value="1"/>
</dbReference>
<feature type="region of interest" description="Disordered" evidence="1">
    <location>
        <begin position="136"/>
        <end position="159"/>
    </location>
</feature>
<accession>A0ABD1GFQ2</accession>
<dbReference type="Proteomes" id="UP001567538">
    <property type="component" value="Unassembled WGS sequence"/>
</dbReference>
<dbReference type="AlphaFoldDB" id="A0ABD1GFQ2"/>
<dbReference type="PANTHER" id="PTHR31370">
    <property type="entry name" value="F-BOX PROTEIN FAMILY-LIKE"/>
    <property type="match status" value="1"/>
</dbReference>
<proteinExistence type="predicted"/>
<evidence type="ECO:0000256" key="1">
    <source>
        <dbReference type="SAM" id="MobiDB-lite"/>
    </source>
</evidence>
<keyword evidence="3" id="KW-1185">Reference proteome</keyword>
<evidence type="ECO:0000313" key="3">
    <source>
        <dbReference type="Proteomes" id="UP001567538"/>
    </source>
</evidence>
<dbReference type="EMBL" id="JBEAFC010000009">
    <property type="protein sequence ID" value="KAL1541841.1"/>
    <property type="molecule type" value="Genomic_DNA"/>
</dbReference>
<comment type="caution">
    <text evidence="2">The sequence shown here is derived from an EMBL/GenBank/DDBJ whole genome shotgun (WGS) entry which is preliminary data.</text>
</comment>
<feature type="compositionally biased region" description="Polar residues" evidence="1">
    <location>
        <begin position="137"/>
        <end position="156"/>
    </location>
</feature>
<protein>
    <submittedName>
        <fullName evidence="2">F-box protein</fullName>
    </submittedName>
</protein>
<evidence type="ECO:0000313" key="2">
    <source>
        <dbReference type="EMBL" id="KAL1541841.1"/>
    </source>
</evidence>
<dbReference type="InterPro" id="IPR040275">
    <property type="entry name" value="At5g39450-like"/>
</dbReference>